<sequence length="479" mass="54159">MSTHEHHSITVSDYNPNVSFIDDQAIWQAIEDASHPSRDQIQAILEKARQCEGLSIRETALLLQNQDKALDEALFAVAREIKNTIYGNRIVMFAPLYVSNHCANSCSYCGFNADNHELKRKTLKQDEIRQEVTILEEMGHKRILAVYGEHPRNNVQAIVESIQTMYSVKQGKGGEIRRINVNCAPMSVEDFKQLKTAAIGTYQCFQETYHQDTYSKVHLKGKKNDYLYRLYAMHRAMEAGIDDVGIGALFGLYDHRFELLAMLTHVQQLEKDCGVGPHTISFPRIEPAHGSALSEKPPYEVDDECFKRIVAITRLAVPYTGLIMSTRESAALRKELLELGVSQISAGSRTAPGGYQDSKQNQHDAEQFSLGDHRAMDEIIYELVTDSDAIPSFCTGCYRKGRTGDHFMGLAKQQFIGKFCQPNALITFREYLNDYASDKTREAGNALIERELAKMSPSRERNVRICLKKTDAGERDIYL</sequence>
<keyword evidence="6" id="KW-0411">Iron-sulfur</keyword>
<feature type="domain" description="Radical SAM core" evidence="7">
    <location>
        <begin position="86"/>
        <end position="319"/>
    </location>
</feature>
<dbReference type="Proteomes" id="UP000198367">
    <property type="component" value="Chromosome"/>
</dbReference>
<reference evidence="8 9" key="1">
    <citation type="submission" date="2017-07" db="EMBL/GenBank/DDBJ databases">
        <title>Phenotypical and genomic characterization of a clinical isolate of Shewanella bicestrii sp. nov. producing an extended-spectrum beta-lactamase and a new oxacillinase variant.</title>
        <authorList>
            <person name="Jousset A.B."/>
            <person name="Bonnin R.A."/>
            <person name="Girlich D."/>
            <person name="Dabos L."/>
            <person name="Potron A."/>
            <person name="Dortet L."/>
            <person name="Glaser P."/>
            <person name="Naas T."/>
        </authorList>
    </citation>
    <scope>NUCLEOTIDE SEQUENCE [LARGE SCALE GENOMIC DNA]</scope>
    <source>
        <strain evidence="8 9">JAB-1</strain>
    </source>
</reference>
<dbReference type="EMBL" id="CP022358">
    <property type="protein sequence ID" value="ASK70463.1"/>
    <property type="molecule type" value="Genomic_DNA"/>
</dbReference>
<dbReference type="Pfam" id="PF06968">
    <property type="entry name" value="BATS"/>
    <property type="match status" value="1"/>
</dbReference>
<dbReference type="Gene3D" id="3.20.20.70">
    <property type="entry name" value="Aldolase class I"/>
    <property type="match status" value="1"/>
</dbReference>
<dbReference type="NCBIfam" id="TIGR03955">
    <property type="entry name" value="rSAM_HydG"/>
    <property type="match status" value="1"/>
</dbReference>
<evidence type="ECO:0000256" key="2">
    <source>
        <dbReference type="ARBA" id="ARBA00022485"/>
    </source>
</evidence>
<dbReference type="GO" id="GO:0044272">
    <property type="term" value="P:sulfur compound biosynthetic process"/>
    <property type="evidence" value="ECO:0007669"/>
    <property type="project" value="UniProtKB-ARBA"/>
</dbReference>
<dbReference type="PANTHER" id="PTHR43583:SF2">
    <property type="entry name" value="THIAZOLE BIOSYNTHESIS PROTEIN"/>
    <property type="match status" value="1"/>
</dbReference>
<protein>
    <submittedName>
        <fullName evidence="8">[FeFe] hydrogenase H-cluster radical SAM maturase HydG</fullName>
    </submittedName>
</protein>
<gene>
    <name evidence="8" type="ORF">CF168_17250</name>
</gene>
<dbReference type="InterPro" id="IPR058240">
    <property type="entry name" value="rSAM_sf"/>
</dbReference>
<dbReference type="PANTHER" id="PTHR43583">
    <property type="entry name" value="2-IMINOACETATE SYNTHASE"/>
    <property type="match status" value="1"/>
</dbReference>
<dbReference type="GO" id="GO:0046872">
    <property type="term" value="F:metal ion binding"/>
    <property type="evidence" value="ECO:0007669"/>
    <property type="project" value="UniProtKB-KW"/>
</dbReference>
<proteinExistence type="predicted"/>
<keyword evidence="2" id="KW-0004">4Fe-4S</keyword>
<evidence type="ECO:0000313" key="9">
    <source>
        <dbReference type="Proteomes" id="UP000198367"/>
    </source>
</evidence>
<dbReference type="AlphaFoldDB" id="A0A220US20"/>
<evidence type="ECO:0000313" key="8">
    <source>
        <dbReference type="EMBL" id="ASK70463.1"/>
    </source>
</evidence>
<dbReference type="GO" id="GO:0042364">
    <property type="term" value="P:water-soluble vitamin biosynthetic process"/>
    <property type="evidence" value="ECO:0007669"/>
    <property type="project" value="UniProtKB-ARBA"/>
</dbReference>
<keyword evidence="5" id="KW-0408">Iron</keyword>
<name>A0A220US20_9GAMM</name>
<keyword evidence="9" id="KW-1185">Reference proteome</keyword>
<keyword evidence="4" id="KW-0479">Metal-binding</keyword>
<dbReference type="Pfam" id="PF04055">
    <property type="entry name" value="Radical_SAM"/>
    <property type="match status" value="1"/>
</dbReference>
<evidence type="ECO:0000256" key="3">
    <source>
        <dbReference type="ARBA" id="ARBA00022691"/>
    </source>
</evidence>
<evidence type="ECO:0000256" key="6">
    <source>
        <dbReference type="ARBA" id="ARBA00023014"/>
    </source>
</evidence>
<evidence type="ECO:0000256" key="1">
    <source>
        <dbReference type="ARBA" id="ARBA00001966"/>
    </source>
</evidence>
<dbReference type="SFLD" id="SFLDG01081">
    <property type="entry name" value="cleavage_of_the_Ca-Cb_bond_in"/>
    <property type="match status" value="1"/>
</dbReference>
<dbReference type="InterPro" id="IPR013785">
    <property type="entry name" value="Aldolase_TIM"/>
</dbReference>
<dbReference type="SFLD" id="SFLDG01060">
    <property type="entry name" value="BATS_domain_containing"/>
    <property type="match status" value="1"/>
</dbReference>
<dbReference type="GO" id="GO:0003824">
    <property type="term" value="F:catalytic activity"/>
    <property type="evidence" value="ECO:0007669"/>
    <property type="project" value="InterPro"/>
</dbReference>
<dbReference type="InterPro" id="IPR024007">
    <property type="entry name" value="FeFe-hyd_mat_HydG"/>
</dbReference>
<organism evidence="8 9">
    <name type="scientific">Shewanella bicestrii</name>
    <dbReference type="NCBI Taxonomy" id="2018305"/>
    <lineage>
        <taxon>Bacteria</taxon>
        <taxon>Pseudomonadati</taxon>
        <taxon>Pseudomonadota</taxon>
        <taxon>Gammaproteobacteria</taxon>
        <taxon>Alteromonadales</taxon>
        <taxon>Shewanellaceae</taxon>
        <taxon>Shewanella</taxon>
    </lineage>
</organism>
<evidence type="ECO:0000256" key="5">
    <source>
        <dbReference type="ARBA" id="ARBA00023004"/>
    </source>
</evidence>
<dbReference type="KEGG" id="sbj:CF168_17250"/>
<comment type="cofactor">
    <cofactor evidence="1">
        <name>[4Fe-4S] cluster</name>
        <dbReference type="ChEBI" id="CHEBI:49883"/>
    </cofactor>
</comment>
<dbReference type="SUPFAM" id="SSF102114">
    <property type="entry name" value="Radical SAM enzymes"/>
    <property type="match status" value="1"/>
</dbReference>
<dbReference type="SFLD" id="SFLDS00029">
    <property type="entry name" value="Radical_SAM"/>
    <property type="match status" value="1"/>
</dbReference>
<dbReference type="RefSeq" id="WP_089068461.1">
    <property type="nucleotide sequence ID" value="NZ_CP022358.1"/>
</dbReference>
<dbReference type="SFLD" id="SFLDF00319">
    <property type="entry name" value="Fe_hydrogenase_maturase_(HydG"/>
    <property type="match status" value="1"/>
</dbReference>
<accession>A0A220US20</accession>
<dbReference type="InterPro" id="IPR007197">
    <property type="entry name" value="rSAM"/>
</dbReference>
<evidence type="ECO:0000256" key="4">
    <source>
        <dbReference type="ARBA" id="ARBA00022723"/>
    </source>
</evidence>
<dbReference type="InterPro" id="IPR010722">
    <property type="entry name" value="BATS_dom"/>
</dbReference>
<keyword evidence="3" id="KW-0949">S-adenosyl-L-methionine</keyword>
<evidence type="ECO:0000259" key="7">
    <source>
        <dbReference type="PROSITE" id="PS51918"/>
    </source>
</evidence>
<dbReference type="SMART" id="SM00876">
    <property type="entry name" value="BATS"/>
    <property type="match status" value="1"/>
</dbReference>
<dbReference type="InterPro" id="IPR034428">
    <property type="entry name" value="ThiH/NoCL/HydG-like"/>
</dbReference>
<dbReference type="GO" id="GO:0051539">
    <property type="term" value="F:4 iron, 4 sulfur cluster binding"/>
    <property type="evidence" value="ECO:0007669"/>
    <property type="project" value="UniProtKB-KW"/>
</dbReference>
<dbReference type="PROSITE" id="PS51918">
    <property type="entry name" value="RADICAL_SAM"/>
    <property type="match status" value="1"/>
</dbReference>
<dbReference type="CDD" id="cd01335">
    <property type="entry name" value="Radical_SAM"/>
    <property type="match status" value="1"/>
</dbReference>